<sequence>MQVADYTAGRESHPAPKNYYFISLILKLFVKKVNMKIVFHSLIL</sequence>
<accession>A0A133ZN11</accession>
<dbReference type="AlphaFoldDB" id="A0A133ZN11"/>
<keyword evidence="2" id="KW-1185">Reference proteome</keyword>
<organism evidence="1 2">
    <name type="scientific">Lachnoanaerobaculum saburreum</name>
    <dbReference type="NCBI Taxonomy" id="467210"/>
    <lineage>
        <taxon>Bacteria</taxon>
        <taxon>Bacillati</taxon>
        <taxon>Bacillota</taxon>
        <taxon>Clostridia</taxon>
        <taxon>Lachnospirales</taxon>
        <taxon>Lachnospiraceae</taxon>
        <taxon>Lachnoanaerobaculum</taxon>
    </lineage>
</organism>
<protein>
    <submittedName>
        <fullName evidence="1">Uncharacterized protein</fullName>
    </submittedName>
</protein>
<dbReference type="Proteomes" id="UP000070394">
    <property type="component" value="Unassembled WGS sequence"/>
</dbReference>
<proteinExistence type="predicted"/>
<dbReference type="EMBL" id="LSDA01000099">
    <property type="protein sequence ID" value="KXB56781.1"/>
    <property type="molecule type" value="Genomic_DNA"/>
</dbReference>
<name>A0A133ZN11_9FIRM</name>
<comment type="caution">
    <text evidence="1">The sequence shown here is derived from an EMBL/GenBank/DDBJ whole genome shotgun (WGS) entry which is preliminary data.</text>
</comment>
<dbReference type="STRING" id="467210.HMPREF1866_01691"/>
<evidence type="ECO:0000313" key="2">
    <source>
        <dbReference type="Proteomes" id="UP000070394"/>
    </source>
</evidence>
<gene>
    <name evidence="1" type="ORF">HMPREF1866_01691</name>
</gene>
<reference evidence="2" key="1">
    <citation type="submission" date="2016-01" db="EMBL/GenBank/DDBJ databases">
        <authorList>
            <person name="Mitreva M."/>
            <person name="Pepin K.H."/>
            <person name="Mihindukulasuriya K.A."/>
            <person name="Fulton R."/>
            <person name="Fronick C."/>
            <person name="O'Laughlin M."/>
            <person name="Miner T."/>
            <person name="Herter B."/>
            <person name="Rosa B.A."/>
            <person name="Cordes M."/>
            <person name="Tomlinson C."/>
            <person name="Wollam A."/>
            <person name="Palsikar V.B."/>
            <person name="Mardis E.R."/>
            <person name="Wilson R.K."/>
        </authorList>
    </citation>
    <scope>NUCLEOTIDE SEQUENCE [LARGE SCALE GENOMIC DNA]</scope>
    <source>
        <strain evidence="2">DNF00896</strain>
    </source>
</reference>
<dbReference type="PATRIC" id="fig|467210.3.peg.1677"/>
<evidence type="ECO:0000313" key="1">
    <source>
        <dbReference type="EMBL" id="KXB56781.1"/>
    </source>
</evidence>